<evidence type="ECO:0000256" key="11">
    <source>
        <dbReference type="PROSITE-ProRule" id="PRU00284"/>
    </source>
</evidence>
<dbReference type="InterPro" id="IPR004090">
    <property type="entry name" value="Chemotax_Me-accpt_rcpt"/>
</dbReference>
<evidence type="ECO:0000256" key="4">
    <source>
        <dbReference type="ARBA" id="ARBA00022500"/>
    </source>
</evidence>
<protein>
    <submittedName>
        <fullName evidence="15">Chemotaxis protein</fullName>
    </submittedName>
</protein>
<dbReference type="CDD" id="cd18773">
    <property type="entry name" value="PDC1_HK_sensor"/>
    <property type="match status" value="1"/>
</dbReference>
<feature type="domain" description="Methyl-accepting transducer" evidence="13">
    <location>
        <begin position="375"/>
        <end position="611"/>
    </location>
</feature>
<keyword evidence="4" id="KW-0145">Chemotaxis</keyword>
<evidence type="ECO:0000256" key="7">
    <source>
        <dbReference type="ARBA" id="ARBA00022989"/>
    </source>
</evidence>
<keyword evidence="2" id="KW-1003">Cell membrane</keyword>
<dbReference type="SMART" id="SM00319">
    <property type="entry name" value="TarH"/>
    <property type="match status" value="1"/>
</dbReference>
<gene>
    <name evidence="15" type="ORF">BSA145_06000</name>
</gene>
<keyword evidence="7 12" id="KW-1133">Transmembrane helix</keyword>
<dbReference type="SUPFAM" id="SSF103190">
    <property type="entry name" value="Sensory domain-like"/>
    <property type="match status" value="1"/>
</dbReference>
<dbReference type="SUPFAM" id="SSF58104">
    <property type="entry name" value="Methyl-accepting chemotaxis protein (MCP) signaling domain"/>
    <property type="match status" value="1"/>
</dbReference>
<dbReference type="Pfam" id="PF00672">
    <property type="entry name" value="HAMP"/>
    <property type="match status" value="1"/>
</dbReference>
<dbReference type="PROSITE" id="PS50885">
    <property type="entry name" value="HAMP"/>
    <property type="match status" value="1"/>
</dbReference>
<dbReference type="Gene3D" id="1.10.8.500">
    <property type="entry name" value="HAMP domain in histidine kinase"/>
    <property type="match status" value="1"/>
</dbReference>
<dbReference type="PANTHER" id="PTHR32089:SF114">
    <property type="entry name" value="METHYL-ACCEPTING CHEMOTAXIS PROTEIN MCPB"/>
    <property type="match status" value="1"/>
</dbReference>
<sequence length="663" mass="72400">MKFIQYFRKPSISKKLVFSFLFILLCPIIVLAFSSYHTASTSLNDQIMQSAKENVEQLDKNITKVVKVKTDAADFFSKWITKKKLKQKGTTDIQGRFEQFMSMNDDTEGIFVASSDGKVFSRYPNQKMPADYVATQRDWYKDGWAKNGELSVSAPYATASTGTLVVTISKKLEDGSGVIAMNLDIANLVKESNSINIGKQGFAFIGSPDRTYVAHPNKKAGTKISGGEWLEKLYSQDNGAMSYMFEGKEKQMEFTTNKATGWKIVGTMFVSEVEEAAQPVFNMAAIILTGTLIIGGILIFFIIRSITKPLSTLVSSSKKISQGDLTEKIDVRSKDEIGQLGTSFNEMSESLRDVIQAVQTSVENVASSSEELTASAGQTTKATEHITSSIETFSNCNENQSEMVEQSAAHLKQMNEGLNEVAETSDVITASSVQSKTVAETGGQLVEQTVGQMKTIDHSVKEAEGVINGLEHKSKDITNILGVINGIADQTNLLALNAAIEAARAGESGRGFSVVAEEVRKLAVQSSDSAKEIEKLVNEIVTEIETSQNMFKAVNEEVKNGLTITDQTKESFSQINEQTAEIAARMNEMNTTVRELSKGSEQISKAVNEIADVSRESSASIQDIAASAEEQLASMEEISSSSTTLSQMAEELRDLIKKFKISE</sequence>
<keyword evidence="9 11" id="KW-0807">Transducer</keyword>
<evidence type="ECO:0000256" key="6">
    <source>
        <dbReference type="ARBA" id="ARBA00022692"/>
    </source>
</evidence>
<dbReference type="PROSITE" id="PS50111">
    <property type="entry name" value="CHEMOTAXIS_TRANSDUC_2"/>
    <property type="match status" value="1"/>
</dbReference>
<dbReference type="SMART" id="SM00283">
    <property type="entry name" value="MA"/>
    <property type="match status" value="1"/>
</dbReference>
<dbReference type="CDD" id="cd06225">
    <property type="entry name" value="HAMP"/>
    <property type="match status" value="1"/>
</dbReference>
<evidence type="ECO:0000259" key="13">
    <source>
        <dbReference type="PROSITE" id="PS50111"/>
    </source>
</evidence>
<dbReference type="InterPro" id="IPR003660">
    <property type="entry name" value="HAMP_dom"/>
</dbReference>
<keyword evidence="3" id="KW-0488">Methylation</keyword>
<evidence type="ECO:0000256" key="8">
    <source>
        <dbReference type="ARBA" id="ARBA00023136"/>
    </source>
</evidence>
<dbReference type="SMART" id="SM00304">
    <property type="entry name" value="HAMP"/>
    <property type="match status" value="1"/>
</dbReference>
<dbReference type="CDD" id="cd11386">
    <property type="entry name" value="MCP_signal"/>
    <property type="match status" value="1"/>
</dbReference>
<keyword evidence="6 12" id="KW-0812">Transmembrane</keyword>
<dbReference type="FunFam" id="1.10.8.500:FF:000002">
    <property type="entry name" value="Methyl-accepting chemotaxis protein"/>
    <property type="match status" value="1"/>
</dbReference>
<dbReference type="GO" id="GO:0005886">
    <property type="term" value="C:plasma membrane"/>
    <property type="evidence" value="ECO:0007669"/>
    <property type="project" value="UniProtKB-SubCell"/>
</dbReference>
<dbReference type="InterPro" id="IPR033479">
    <property type="entry name" value="dCache_1"/>
</dbReference>
<evidence type="ECO:0000313" key="16">
    <source>
        <dbReference type="Proteomes" id="UP000185426"/>
    </source>
</evidence>
<feature type="transmembrane region" description="Helical" evidence="12">
    <location>
        <begin position="280"/>
        <end position="303"/>
    </location>
</feature>
<dbReference type="InterPro" id="IPR003122">
    <property type="entry name" value="Tar_rcpt_lig-bd"/>
</dbReference>
<evidence type="ECO:0000313" key="15">
    <source>
        <dbReference type="EMBL" id="APT45516.1"/>
    </source>
</evidence>
<organism evidence="15 16">
    <name type="scientific">Bacillus safensis</name>
    <dbReference type="NCBI Taxonomy" id="561879"/>
    <lineage>
        <taxon>Bacteria</taxon>
        <taxon>Bacillati</taxon>
        <taxon>Bacillota</taxon>
        <taxon>Bacilli</taxon>
        <taxon>Bacillales</taxon>
        <taxon>Bacillaceae</taxon>
        <taxon>Bacillus</taxon>
    </lineage>
</organism>
<evidence type="ECO:0000256" key="10">
    <source>
        <dbReference type="ARBA" id="ARBA00029447"/>
    </source>
</evidence>
<evidence type="ECO:0000256" key="5">
    <source>
        <dbReference type="ARBA" id="ARBA00022519"/>
    </source>
</evidence>
<dbReference type="GO" id="GO:0006935">
    <property type="term" value="P:chemotaxis"/>
    <property type="evidence" value="ECO:0007669"/>
    <property type="project" value="UniProtKB-KW"/>
</dbReference>
<dbReference type="Pfam" id="PF02743">
    <property type="entry name" value="dCache_1"/>
    <property type="match status" value="1"/>
</dbReference>
<reference evidence="15 16" key="1">
    <citation type="submission" date="2016-05" db="EMBL/GenBank/DDBJ databases">
        <title>Complete Genome and Methylome Analysis of Psychrotrophic Bacterial Isolates from Antarctic Lake Untersee.</title>
        <authorList>
            <person name="Fomenkov A."/>
            <person name="Akimov V.N."/>
            <person name="Vasilyeva L.V."/>
            <person name="Andersen D."/>
            <person name="Vincze T."/>
            <person name="Roberts R.J."/>
        </authorList>
    </citation>
    <scope>NUCLEOTIDE SEQUENCE [LARGE SCALE GENOMIC DNA]</scope>
    <source>
        <strain evidence="15 16">U14-5</strain>
    </source>
</reference>
<evidence type="ECO:0000256" key="9">
    <source>
        <dbReference type="ARBA" id="ARBA00023224"/>
    </source>
</evidence>
<dbReference type="Gene3D" id="1.10.287.950">
    <property type="entry name" value="Methyl-accepting chemotaxis protein"/>
    <property type="match status" value="1"/>
</dbReference>
<dbReference type="GO" id="GO:0004888">
    <property type="term" value="F:transmembrane signaling receptor activity"/>
    <property type="evidence" value="ECO:0007669"/>
    <property type="project" value="InterPro"/>
</dbReference>
<dbReference type="InterPro" id="IPR004089">
    <property type="entry name" value="MCPsignal_dom"/>
</dbReference>
<dbReference type="PANTHER" id="PTHR32089">
    <property type="entry name" value="METHYL-ACCEPTING CHEMOTAXIS PROTEIN MCPB"/>
    <property type="match status" value="1"/>
</dbReference>
<evidence type="ECO:0000259" key="14">
    <source>
        <dbReference type="PROSITE" id="PS50885"/>
    </source>
</evidence>
<dbReference type="EMBL" id="CP015607">
    <property type="protein sequence ID" value="APT45516.1"/>
    <property type="molecule type" value="Genomic_DNA"/>
</dbReference>
<comment type="similarity">
    <text evidence="10">Belongs to the methyl-accepting chemotaxis (MCP) protein family.</text>
</comment>
<dbReference type="FunFam" id="1.10.287.950:FF:000001">
    <property type="entry name" value="Methyl-accepting chemotaxis sensory transducer"/>
    <property type="match status" value="1"/>
</dbReference>
<dbReference type="PRINTS" id="PR00260">
    <property type="entry name" value="CHEMTRNSDUCR"/>
</dbReference>
<dbReference type="Proteomes" id="UP000185426">
    <property type="component" value="Chromosome"/>
</dbReference>
<dbReference type="InterPro" id="IPR029151">
    <property type="entry name" value="Sensor-like_sf"/>
</dbReference>
<dbReference type="Gene3D" id="3.30.450.20">
    <property type="entry name" value="PAS domain"/>
    <property type="match status" value="2"/>
</dbReference>
<proteinExistence type="inferred from homology"/>
<comment type="subcellular location">
    <subcellularLocation>
        <location evidence="1">Cell inner membrane</location>
        <topology evidence="1">Multi-pass membrane protein</topology>
    </subcellularLocation>
</comment>
<accession>A0A1L6ZG89</accession>
<dbReference type="Pfam" id="PF00015">
    <property type="entry name" value="MCPsignal"/>
    <property type="match status" value="1"/>
</dbReference>
<dbReference type="GO" id="GO:0007165">
    <property type="term" value="P:signal transduction"/>
    <property type="evidence" value="ECO:0007669"/>
    <property type="project" value="UniProtKB-KW"/>
</dbReference>
<dbReference type="RefSeq" id="WP_075621917.1">
    <property type="nucleotide sequence ID" value="NZ_CP015607.1"/>
</dbReference>
<evidence type="ECO:0000256" key="3">
    <source>
        <dbReference type="ARBA" id="ARBA00022481"/>
    </source>
</evidence>
<feature type="domain" description="HAMP" evidence="14">
    <location>
        <begin position="304"/>
        <end position="356"/>
    </location>
</feature>
<evidence type="ECO:0000256" key="1">
    <source>
        <dbReference type="ARBA" id="ARBA00004429"/>
    </source>
</evidence>
<dbReference type="AlphaFoldDB" id="A0A1L6ZG89"/>
<dbReference type="CDD" id="cd12912">
    <property type="entry name" value="PDC2_MCP_like"/>
    <property type="match status" value="1"/>
</dbReference>
<keyword evidence="5" id="KW-0997">Cell inner membrane</keyword>
<name>A0A1L6ZG89_BACIA</name>
<evidence type="ECO:0000256" key="2">
    <source>
        <dbReference type="ARBA" id="ARBA00022475"/>
    </source>
</evidence>
<evidence type="ECO:0000256" key="12">
    <source>
        <dbReference type="SAM" id="Phobius"/>
    </source>
</evidence>
<keyword evidence="8 12" id="KW-0472">Membrane</keyword>